<protein>
    <recommendedName>
        <fullName evidence="3">D-isomer specific 2-hydroxyacid dehydrogenase NAD-binding domain-containing protein</fullName>
    </recommendedName>
</protein>
<dbReference type="PANTHER" id="PTHR43333">
    <property type="entry name" value="2-HACID_DH_C DOMAIN-CONTAINING PROTEIN"/>
    <property type="match status" value="1"/>
</dbReference>
<gene>
    <name evidence="4" type="ORF">MYCFIDRAFT_78286</name>
</gene>
<dbReference type="EMBL" id="KB446561">
    <property type="protein sequence ID" value="EME80587.1"/>
    <property type="molecule type" value="Genomic_DNA"/>
</dbReference>
<evidence type="ECO:0000259" key="3">
    <source>
        <dbReference type="Pfam" id="PF02826"/>
    </source>
</evidence>
<dbReference type="HOGENOM" id="CLU_019796_1_0_1"/>
<dbReference type="Pfam" id="PF02826">
    <property type="entry name" value="2-Hacid_dh_C"/>
    <property type="match status" value="2"/>
</dbReference>
<feature type="domain" description="D-isomer specific 2-hydroxyacid dehydrogenase NAD-binding" evidence="3">
    <location>
        <begin position="179"/>
        <end position="286"/>
    </location>
</feature>
<dbReference type="PANTHER" id="PTHR43333:SF1">
    <property type="entry name" value="D-ISOMER SPECIFIC 2-HYDROXYACID DEHYDROGENASE NAD-BINDING DOMAIN-CONTAINING PROTEIN"/>
    <property type="match status" value="1"/>
</dbReference>
<evidence type="ECO:0000313" key="4">
    <source>
        <dbReference type="EMBL" id="EME80587.1"/>
    </source>
</evidence>
<reference evidence="4 5" key="1">
    <citation type="journal article" date="2012" name="PLoS Pathog.">
        <title>Diverse lifestyles and strategies of plant pathogenesis encoded in the genomes of eighteen Dothideomycetes fungi.</title>
        <authorList>
            <person name="Ohm R.A."/>
            <person name="Feau N."/>
            <person name="Henrissat B."/>
            <person name="Schoch C.L."/>
            <person name="Horwitz B.A."/>
            <person name="Barry K.W."/>
            <person name="Condon B.J."/>
            <person name="Copeland A.C."/>
            <person name="Dhillon B."/>
            <person name="Glaser F."/>
            <person name="Hesse C.N."/>
            <person name="Kosti I."/>
            <person name="LaButti K."/>
            <person name="Lindquist E.A."/>
            <person name="Lucas S."/>
            <person name="Salamov A.A."/>
            <person name="Bradshaw R.E."/>
            <person name="Ciuffetti L."/>
            <person name="Hamelin R.C."/>
            <person name="Kema G.H.J."/>
            <person name="Lawrence C."/>
            <person name="Scott J.A."/>
            <person name="Spatafora J.W."/>
            <person name="Turgeon B.G."/>
            <person name="de Wit P.J.G.M."/>
            <person name="Zhong S."/>
            <person name="Goodwin S.B."/>
            <person name="Grigoriev I.V."/>
        </authorList>
    </citation>
    <scope>NUCLEOTIDE SEQUENCE [LARGE SCALE GENOMIC DNA]</scope>
    <source>
        <strain evidence="4 5">CIRAD86</strain>
    </source>
</reference>
<dbReference type="GO" id="GO:0051287">
    <property type="term" value="F:NAD binding"/>
    <property type="evidence" value="ECO:0007669"/>
    <property type="project" value="InterPro"/>
</dbReference>
<dbReference type="VEuPathDB" id="FungiDB:MYCFIDRAFT_78286"/>
<dbReference type="KEGG" id="pfj:MYCFIDRAFT_78286"/>
<dbReference type="GeneID" id="19341435"/>
<dbReference type="Gene3D" id="3.40.50.720">
    <property type="entry name" value="NAD(P)-binding Rossmann-like Domain"/>
    <property type="match status" value="2"/>
</dbReference>
<dbReference type="RefSeq" id="XP_007928969.1">
    <property type="nucleotide sequence ID" value="XM_007930778.1"/>
</dbReference>
<organism evidence="4 5">
    <name type="scientific">Pseudocercospora fijiensis (strain CIRAD86)</name>
    <name type="common">Black leaf streak disease fungus</name>
    <name type="synonym">Mycosphaerella fijiensis</name>
    <dbReference type="NCBI Taxonomy" id="383855"/>
    <lineage>
        <taxon>Eukaryota</taxon>
        <taxon>Fungi</taxon>
        <taxon>Dikarya</taxon>
        <taxon>Ascomycota</taxon>
        <taxon>Pezizomycotina</taxon>
        <taxon>Dothideomycetes</taxon>
        <taxon>Dothideomycetidae</taxon>
        <taxon>Mycosphaerellales</taxon>
        <taxon>Mycosphaerellaceae</taxon>
        <taxon>Pseudocercospora</taxon>
    </lineage>
</organism>
<accession>M3ASW9</accession>
<dbReference type="Proteomes" id="UP000016932">
    <property type="component" value="Unassembled WGS sequence"/>
</dbReference>
<dbReference type="SUPFAM" id="SSF51735">
    <property type="entry name" value="NAD(P)-binding Rossmann-fold domains"/>
    <property type="match status" value="1"/>
</dbReference>
<name>M3ASW9_PSEFD</name>
<keyword evidence="2" id="KW-0520">NAD</keyword>
<dbReference type="GO" id="GO:0016491">
    <property type="term" value="F:oxidoreductase activity"/>
    <property type="evidence" value="ECO:0007669"/>
    <property type="project" value="UniProtKB-KW"/>
</dbReference>
<keyword evidence="1" id="KW-0560">Oxidoreductase</keyword>
<dbReference type="InterPro" id="IPR006140">
    <property type="entry name" value="D-isomer_DH_NAD-bd"/>
</dbReference>
<evidence type="ECO:0000256" key="1">
    <source>
        <dbReference type="ARBA" id="ARBA00023002"/>
    </source>
</evidence>
<keyword evidence="5" id="KW-1185">Reference proteome</keyword>
<sequence length="323" mass="36091">MNTLFGPVTLDICRDVHILVTLAALPQRREDCPNLKYCHFLTAGFNYVAKSSLFMDPSIRWTSSSGIHAPAVAEWIFMAYIAHQREYDAQRQAQLQRQWRGYEFHAMQHHRGLSGQRLGILGYGNIGRHVAKVAAAFNMDVIAYTATARESSSARLDNAYRLPGTGDPEGTIPSLWFHGTEKADIHRFLAQNLDILVICLPLTEKTRYLLGKEEFDVLRNGNSGGGGTFICNVSRGEIIQQEDLINALSTESSGIRGAALDVQSPEPLPPDSPLWKAPNCFITPHNSSQDDRYLLHGLDILLINLGKSSDQRLVNEVDRTRKY</sequence>
<evidence type="ECO:0000313" key="5">
    <source>
        <dbReference type="Proteomes" id="UP000016932"/>
    </source>
</evidence>
<proteinExistence type="predicted"/>
<feature type="domain" description="D-isomer specific 2-hydroxyacid dehydrogenase NAD-binding" evidence="3">
    <location>
        <begin position="78"/>
        <end position="152"/>
    </location>
</feature>
<dbReference type="InterPro" id="IPR036291">
    <property type="entry name" value="NAD(P)-bd_dom_sf"/>
</dbReference>
<dbReference type="AlphaFoldDB" id="M3ASW9"/>
<dbReference type="OrthoDB" id="298012at2759"/>
<dbReference type="eggNOG" id="KOG0069">
    <property type="taxonomic scope" value="Eukaryota"/>
</dbReference>
<evidence type="ECO:0000256" key="2">
    <source>
        <dbReference type="ARBA" id="ARBA00023027"/>
    </source>
</evidence>
<dbReference type="STRING" id="383855.M3ASW9"/>